<feature type="region of interest" description="Disordered" evidence="3">
    <location>
        <begin position="1285"/>
        <end position="1348"/>
    </location>
</feature>
<dbReference type="InterPro" id="IPR000409">
    <property type="entry name" value="BEACH_dom"/>
</dbReference>
<comment type="subcellular location">
    <subcellularLocation>
        <location evidence="1">Cytoplasmic vesicle</location>
        <location evidence="1">Autophagosome</location>
    </subcellularLocation>
</comment>
<gene>
    <name evidence="5" type="ORF">PLOB_00047233</name>
</gene>
<feature type="compositionally biased region" description="Acidic residues" evidence="3">
    <location>
        <begin position="1328"/>
        <end position="1342"/>
    </location>
</feature>
<feature type="domain" description="BEACH" evidence="4">
    <location>
        <begin position="373"/>
        <end position="638"/>
    </location>
</feature>
<comment type="caution">
    <text evidence="5">The sequence shown here is derived from an EMBL/GenBank/DDBJ whole genome shotgun (WGS) entry which is preliminary data.</text>
</comment>
<dbReference type="SMART" id="SM00320">
    <property type="entry name" value="WD40"/>
    <property type="match status" value="6"/>
</dbReference>
<dbReference type="Pfam" id="PF02138">
    <property type="entry name" value="Beach"/>
    <property type="match status" value="1"/>
</dbReference>
<evidence type="ECO:0000313" key="5">
    <source>
        <dbReference type="EMBL" id="CAH3150064.1"/>
    </source>
</evidence>
<dbReference type="EMBL" id="CALNXK010000088">
    <property type="protein sequence ID" value="CAH3150064.1"/>
    <property type="molecule type" value="Genomic_DNA"/>
</dbReference>
<protein>
    <recommendedName>
        <fullName evidence="4">BEACH domain-containing protein</fullName>
    </recommendedName>
</protein>
<dbReference type="PROSITE" id="PS50197">
    <property type="entry name" value="BEACH"/>
    <property type="match status" value="1"/>
</dbReference>
<dbReference type="SUPFAM" id="SSF50978">
    <property type="entry name" value="WD40 repeat-like"/>
    <property type="match status" value="1"/>
</dbReference>
<name>A0ABN8PX78_9CNID</name>
<dbReference type="InterPro" id="IPR011009">
    <property type="entry name" value="Kinase-like_dom_sf"/>
</dbReference>
<feature type="region of interest" description="Disordered" evidence="3">
    <location>
        <begin position="1232"/>
        <end position="1258"/>
    </location>
</feature>
<dbReference type="Gene3D" id="2.130.10.10">
    <property type="entry name" value="YVTN repeat-like/Quinoprotein amine dehydrogenase"/>
    <property type="match status" value="2"/>
</dbReference>
<feature type="compositionally biased region" description="Basic and acidic residues" evidence="3">
    <location>
        <begin position="1285"/>
        <end position="1295"/>
    </location>
</feature>
<dbReference type="InterPro" id="IPR001680">
    <property type="entry name" value="WD40_rpt"/>
</dbReference>
<feature type="repeat" description="WD" evidence="2">
    <location>
        <begin position="1825"/>
        <end position="1860"/>
    </location>
</feature>
<dbReference type="Proteomes" id="UP001159405">
    <property type="component" value="Unassembled WGS sequence"/>
</dbReference>
<feature type="compositionally biased region" description="Acidic residues" evidence="3">
    <location>
        <begin position="1130"/>
        <end position="1141"/>
    </location>
</feature>
<organism evidence="5 6">
    <name type="scientific">Porites lobata</name>
    <dbReference type="NCBI Taxonomy" id="104759"/>
    <lineage>
        <taxon>Eukaryota</taxon>
        <taxon>Metazoa</taxon>
        <taxon>Cnidaria</taxon>
        <taxon>Anthozoa</taxon>
        <taxon>Hexacorallia</taxon>
        <taxon>Scleractinia</taxon>
        <taxon>Fungiina</taxon>
        <taxon>Poritidae</taxon>
        <taxon>Porites</taxon>
    </lineage>
</organism>
<dbReference type="PROSITE" id="PS50082">
    <property type="entry name" value="WD_REPEATS_2"/>
    <property type="match status" value="1"/>
</dbReference>
<feature type="compositionally biased region" description="Polar residues" evidence="3">
    <location>
        <begin position="1236"/>
        <end position="1250"/>
    </location>
</feature>
<accession>A0ABN8PX78</accession>
<keyword evidence="2" id="KW-0853">WD repeat</keyword>
<evidence type="ECO:0000256" key="2">
    <source>
        <dbReference type="PROSITE-ProRule" id="PRU00221"/>
    </source>
</evidence>
<dbReference type="PANTHER" id="PTHR46866">
    <property type="entry name" value="GH12955P"/>
    <property type="match status" value="1"/>
</dbReference>
<dbReference type="PANTHER" id="PTHR46866:SF1">
    <property type="entry name" value="GH12955P"/>
    <property type="match status" value="1"/>
</dbReference>
<evidence type="ECO:0000256" key="1">
    <source>
        <dbReference type="ARBA" id="ARBA00004419"/>
    </source>
</evidence>
<evidence type="ECO:0000256" key="3">
    <source>
        <dbReference type="SAM" id="MobiDB-lite"/>
    </source>
</evidence>
<evidence type="ECO:0000313" key="6">
    <source>
        <dbReference type="Proteomes" id="UP001159405"/>
    </source>
</evidence>
<dbReference type="Pfam" id="PF00400">
    <property type="entry name" value="WD40"/>
    <property type="match status" value="1"/>
</dbReference>
<feature type="compositionally biased region" description="Acidic residues" evidence="3">
    <location>
        <begin position="1713"/>
        <end position="1722"/>
    </location>
</feature>
<dbReference type="SUPFAM" id="SSF56112">
    <property type="entry name" value="Protein kinase-like (PK-like)"/>
    <property type="match status" value="1"/>
</dbReference>
<feature type="region of interest" description="Disordered" evidence="3">
    <location>
        <begin position="1120"/>
        <end position="1143"/>
    </location>
</feature>
<dbReference type="SMART" id="SM01026">
    <property type="entry name" value="Beach"/>
    <property type="match status" value="1"/>
</dbReference>
<reference evidence="5 6" key="1">
    <citation type="submission" date="2022-05" db="EMBL/GenBank/DDBJ databases">
        <authorList>
            <consortium name="Genoscope - CEA"/>
            <person name="William W."/>
        </authorList>
    </citation>
    <scope>NUCLEOTIDE SEQUENCE [LARGE SCALE GENOMIC DNA]</scope>
</reference>
<evidence type="ECO:0000259" key="4">
    <source>
        <dbReference type="PROSITE" id="PS50197"/>
    </source>
</evidence>
<dbReference type="CDD" id="cd06071">
    <property type="entry name" value="Beach"/>
    <property type="match status" value="1"/>
</dbReference>
<feature type="region of interest" description="Disordered" evidence="3">
    <location>
        <begin position="1712"/>
        <end position="1760"/>
    </location>
</feature>
<feature type="compositionally biased region" description="Acidic residues" evidence="3">
    <location>
        <begin position="1298"/>
        <end position="1320"/>
    </location>
</feature>
<dbReference type="InterPro" id="IPR036372">
    <property type="entry name" value="BEACH_dom_sf"/>
</dbReference>
<dbReference type="SUPFAM" id="SSF81837">
    <property type="entry name" value="BEACH domain"/>
    <property type="match status" value="1"/>
</dbReference>
<sequence>MRANPEDRIAIVQKINLARFGSLQCDKLSSLFMDGSLDPEEACRLIGEELEIERSCVRPCFDENGSRVCCLVHENWVQRYIAGDPSHDGPPQVSLWSPYEHQLILQPSHPEPDAPWTRIGIVIIKKPIRKSPLKKSFVGHFARDVGDVNNFMDLSYAELMQSVGVQNFLHSWDDALDTFPLAAHCGLPDPPAKESDKNMMEEILLSAYGLSPMKLDNARQSNFESSAERDAFDDFKEESEGSFMSLIMKQNVVPFVCALEGKSAYFLVEPYFQHSLHNMVTFSPSVLSASHMRPLFLIYQLLHALHWYHSRRLSHGALTLDSVKISKGLWIYLESPDFLRTLHHNSDIASCELESMRDNKAGLLSQLETNESVCKWTKEDLPKLVELWVHGKINNFDYLMALNTLVGRRLGDPNYHPVFPWVTDFSCHDGGYRDLKKSKFRLNKGDRQLDVTYKAALLDSQDGAPPHHVSDVLSDITYHVYLARRTPKSVLCDHVRTTWVANEYPSNMERLYHWTPDECIPQFFSDTSIFESIHSDLPDLGLPSWTPSAEEFIDWHRTVLESEEVSRNLHHWIDLTFGYKLAGKAAVKAKNVYLHLIDKHQSLSNHGVVQLFTEPHPGRVKALSYTNNLFHGGAGFDLTDERTFRTVLRLDSERTVESFCLDDSVHESGDFLIGNHLALAEGGVESNSKLVAGKETVSEDEGLKGMQYEIIFLPSDYNPLDSLQKFEALEKFKNQFGVRSVESLGNRERKVDEETHFGKLVREDVISLGCAIVEMLIPAKVQLSTCGLTGKQRERAIIKLWETNQKLLPRYARAGVQAFFKGASSSVTSGAASHDAWLPPLTADLLLQPHLGLFPFPSYFSALHEFLATFYHSGRKEDSESQKSQPPEILVLRNKLNYSVEQVDIAATFLPDLLPKVDDEGIKLLMYHLEPLFKCLETRLHACTQLFDMLAQALGPKHTLKTFLKCLVNLFDSHALENYEVIIRQTFLSQLIVRFGLDGFLKHFISFVVDAVAFKSKVSSVTDKGDRISVHSTEGTMQGIAAAELEFTAKDVPLDIDDDLDLPGNFLRKGSDVKLASFSMGIEELDTEIVADHGRDDRLKDDEISEQVTLMPREISEEDVDGPLFQGNISDDDDPVVDEEDGGRSSKLVSFHKIYEGIEIGGEDSIVTLETEDSARGGNDAEGIVLQPQKGAVSERRQETGEAATVFEHRERNVGVTGLETCQGEIKGPEADQKNVAVQKSNAPSRNTGLISDEEPVTTEAEGFDHLERERDFTISADLAAKTESSWKKTFDKNDNNPLEDTEEENGELGEHEEIDDSLEEANRLSEDDVEEGEPLSEDEAPENGLLQADDEEAIKDEQLRKDNGKPVVPFYNGTKSKSVVREKKTLKQQDELTPGTISGIAAESIVWVAPRLGPVLTSKYIASQLLTMLPHCYLGKVVLEDDDDEEKMVNDRDAKWLLFCLANFCTLYGEAFMLNQYLPYIKKTIRGVQSKVTQRGEAALAGVLSLLKYCIPYLSRDTLSRYSEPDLMTGVFQPVIRILSSYNLTFPGGVAARQAICRSYIDVLTVVCLKLERELARENMTAPLQQFFSCFELERMRQLKENEKEENASPNEYVEVDIEDALERRDEDKSGIDEKDNLPEKAEDLYNTPAYNELYETFNAAIAHHAFVPLCGIMGSKYMETALHNHDLIWNLCCSHDVQLSHPTCEDVRASEEEENGEETVDNMGGEGTLEVDSGVSGNRGVDGEADERVRGKKKFGKRAKPPMWRIGRKLSAKTKDVPAANISPSSSDQYLRGSWLTHWENQLNVKGKIGHKFNLQQVKLQTFTGHSGPVRSVYVQDSEHCFLSASKDKTVKLWSLSNHGDGTAQSASSWTYYRHTRPVFHVGMVESVRQAVSCDGSLHLWDPVSTRSLGTFDQPRNNPIVAMTALPAPSQCVVAAMAEGTARFLDVRQQSFVTEWKVTTSSIAGTVRDICCSPDGRWIALGFSSGLTSVLDTRGGLLRSHRRAHTSEIYQVKAFSNSSFVTSSVDSGLSLWKDDGLRLKTLKGPSDPLPSILVWRDQVISANMNGRIGVYNLQEDTSELPYFSYKLSSDVFRGSITCLGYLPLNRLLLIGSDTGNIVLCS</sequence>
<dbReference type="Gene3D" id="1.10.1540.10">
    <property type="entry name" value="BEACH domain"/>
    <property type="match status" value="1"/>
</dbReference>
<dbReference type="InterPro" id="IPR036322">
    <property type="entry name" value="WD40_repeat_dom_sf"/>
</dbReference>
<proteinExistence type="predicted"/>
<dbReference type="PROSITE" id="PS50294">
    <property type="entry name" value="WD_REPEATS_REGION"/>
    <property type="match status" value="1"/>
</dbReference>
<dbReference type="InterPro" id="IPR015943">
    <property type="entry name" value="WD40/YVTN_repeat-like_dom_sf"/>
</dbReference>
<keyword evidence="6" id="KW-1185">Reference proteome</keyword>